<name>A0A7W7NYE7_PSENT</name>
<proteinExistence type="predicted"/>
<dbReference type="EMBL" id="JACHLI010000001">
    <property type="protein sequence ID" value="MBB4861638.1"/>
    <property type="molecule type" value="Genomic_DNA"/>
</dbReference>
<organism evidence="1 2">
    <name type="scientific">Pseudomonas nitroreducens</name>
    <dbReference type="NCBI Taxonomy" id="46680"/>
    <lineage>
        <taxon>Bacteria</taxon>
        <taxon>Pseudomonadati</taxon>
        <taxon>Pseudomonadota</taxon>
        <taxon>Gammaproteobacteria</taxon>
        <taxon>Pseudomonadales</taxon>
        <taxon>Pseudomonadaceae</taxon>
        <taxon>Pseudomonas</taxon>
    </lineage>
</organism>
<protein>
    <submittedName>
        <fullName evidence="1">Uncharacterized protein</fullName>
    </submittedName>
</protein>
<comment type="caution">
    <text evidence="1">The sequence shown here is derived from an EMBL/GenBank/DDBJ whole genome shotgun (WGS) entry which is preliminary data.</text>
</comment>
<dbReference type="AlphaFoldDB" id="A0A7W7NYE7"/>
<evidence type="ECO:0000313" key="2">
    <source>
        <dbReference type="Proteomes" id="UP000566995"/>
    </source>
</evidence>
<accession>A0A7W7NYE7</accession>
<dbReference type="RefSeq" id="WP_184585892.1">
    <property type="nucleotide sequence ID" value="NZ_JACHLI010000001.1"/>
</dbReference>
<gene>
    <name evidence="1" type="ORF">HNP46_000449</name>
</gene>
<dbReference type="Proteomes" id="UP000566995">
    <property type="component" value="Unassembled WGS sequence"/>
</dbReference>
<sequence length="349" mass="39156">MLVERAAIREYSEQLGLKAEVAIAKDLDIPDSINEKFNFHWMDVTLPSKEKVQLILVLTERNVTPTVMELKADLDVISKKVGRIAVFGCSGIRPAQRRNLLEQNVNFIEPGRHYFIPEMMLAMVDEARKRREAPEKVKALTPAAQAVLLANLYVKPKEDFPGLKTRMTQRDLLCGLDYSRPAINKATDELVAAGVLQKLDDRPYNPEYSFVGDKEEVLAKAWPLLSSPVKRTVMVSIELKPSMQPRISWAGASGLAEHIGLDHPELPVFCMSLKDFNAAKTDDDSWITTDPAQAKAFLQVWSYASLGQQPQEPDELSLLLSLKGTPEMPDYSGVSTLTGHLQWFRPEEI</sequence>
<reference evidence="1 2" key="1">
    <citation type="submission" date="2020-08" db="EMBL/GenBank/DDBJ databases">
        <title>Functional genomics of gut bacteria from endangered species of beetles.</title>
        <authorList>
            <person name="Carlos-Shanley C."/>
        </authorList>
    </citation>
    <scope>NUCLEOTIDE SEQUENCE [LARGE SCALE GENOMIC DNA]</scope>
    <source>
        <strain evidence="1 2">S00179</strain>
    </source>
</reference>
<evidence type="ECO:0000313" key="1">
    <source>
        <dbReference type="EMBL" id="MBB4861638.1"/>
    </source>
</evidence>